<protein>
    <submittedName>
        <fullName evidence="2">Uncharacterized protein</fullName>
    </submittedName>
</protein>
<accession>A0A251Q743</accession>
<dbReference type="Gramene" id="ONI19200">
    <property type="protein sequence ID" value="ONI19200"/>
    <property type="gene ID" value="PRUPE_3G263700"/>
</dbReference>
<dbReference type="GO" id="GO:0070300">
    <property type="term" value="F:phosphatidic acid binding"/>
    <property type="evidence" value="ECO:0007669"/>
    <property type="project" value="InterPro"/>
</dbReference>
<organism evidence="2 3">
    <name type="scientific">Prunus persica</name>
    <name type="common">Peach</name>
    <name type="synonym">Amygdalus persica</name>
    <dbReference type="NCBI Taxonomy" id="3760"/>
    <lineage>
        <taxon>Eukaryota</taxon>
        <taxon>Viridiplantae</taxon>
        <taxon>Streptophyta</taxon>
        <taxon>Embryophyta</taxon>
        <taxon>Tracheophyta</taxon>
        <taxon>Spermatophyta</taxon>
        <taxon>Magnoliopsida</taxon>
        <taxon>eudicotyledons</taxon>
        <taxon>Gunneridae</taxon>
        <taxon>Pentapetalae</taxon>
        <taxon>rosids</taxon>
        <taxon>fabids</taxon>
        <taxon>Rosales</taxon>
        <taxon>Rosaceae</taxon>
        <taxon>Amygdaloideae</taxon>
        <taxon>Amygdaleae</taxon>
        <taxon>Prunus</taxon>
    </lineage>
</organism>
<reference evidence="2 3" key="1">
    <citation type="journal article" date="2013" name="Nat. Genet.">
        <title>The high-quality draft genome of peach (Prunus persica) identifies unique patterns of genetic diversity, domestication and genome evolution.</title>
        <authorList>
            <consortium name="International Peach Genome Initiative"/>
            <person name="Verde I."/>
            <person name="Abbott A.G."/>
            <person name="Scalabrin S."/>
            <person name="Jung S."/>
            <person name="Shu S."/>
            <person name="Marroni F."/>
            <person name="Zhebentyayeva T."/>
            <person name="Dettori M.T."/>
            <person name="Grimwood J."/>
            <person name="Cattonaro F."/>
            <person name="Zuccolo A."/>
            <person name="Rossini L."/>
            <person name="Jenkins J."/>
            <person name="Vendramin E."/>
            <person name="Meisel L.A."/>
            <person name="Decroocq V."/>
            <person name="Sosinski B."/>
            <person name="Prochnik S."/>
            <person name="Mitros T."/>
            <person name="Policriti A."/>
            <person name="Cipriani G."/>
            <person name="Dondini L."/>
            <person name="Ficklin S."/>
            <person name="Goodstein D.M."/>
            <person name="Xuan P."/>
            <person name="Del Fabbro C."/>
            <person name="Aramini V."/>
            <person name="Copetti D."/>
            <person name="Gonzalez S."/>
            <person name="Horner D.S."/>
            <person name="Falchi R."/>
            <person name="Lucas S."/>
            <person name="Mica E."/>
            <person name="Maldonado J."/>
            <person name="Lazzari B."/>
            <person name="Bielenberg D."/>
            <person name="Pirona R."/>
            <person name="Miculan M."/>
            <person name="Barakat A."/>
            <person name="Testolin R."/>
            <person name="Stella A."/>
            <person name="Tartarini S."/>
            <person name="Tonutti P."/>
            <person name="Arus P."/>
            <person name="Orellana A."/>
            <person name="Wells C."/>
            <person name="Main D."/>
            <person name="Vizzotto G."/>
            <person name="Silva H."/>
            <person name="Salamini F."/>
            <person name="Schmutz J."/>
            <person name="Morgante M."/>
            <person name="Rokhsar D.S."/>
        </authorList>
    </citation>
    <scope>NUCLEOTIDE SEQUENCE [LARGE SCALE GENOMIC DNA]</scope>
    <source>
        <strain evidence="3">cv. Nemared</strain>
    </source>
</reference>
<dbReference type="InterPro" id="IPR038943">
    <property type="entry name" value="PLDrp1-like"/>
</dbReference>
<sequence>MTRYYTYYTGNDANEDSADVFEEYDPTPYEGGYDMALTYGRPVAPSERTCYRHSSGEDPEEDYDQPEFSSYQEPSAYDEEAVKEEYSSYARPSQEGDQYNIRRQGRGEGRRSDSYDDEEPTPAGEGGYGRKKYATSPGGTRSSWWPGCCTSEQAIQ</sequence>
<feature type="compositionally biased region" description="Basic and acidic residues" evidence="1">
    <location>
        <begin position="105"/>
        <end position="114"/>
    </location>
</feature>
<dbReference type="STRING" id="3760.A0A251Q743"/>
<name>A0A251Q743_PRUPE</name>
<evidence type="ECO:0000313" key="2">
    <source>
        <dbReference type="EMBL" id="ONI19200.1"/>
    </source>
</evidence>
<dbReference type="EMBL" id="CM007653">
    <property type="protein sequence ID" value="ONI19200.1"/>
    <property type="molecule type" value="Genomic_DNA"/>
</dbReference>
<feature type="region of interest" description="Disordered" evidence="1">
    <location>
        <begin position="1"/>
        <end position="20"/>
    </location>
</feature>
<evidence type="ECO:0000313" key="3">
    <source>
        <dbReference type="Proteomes" id="UP000006882"/>
    </source>
</evidence>
<keyword evidence="3" id="KW-1185">Reference proteome</keyword>
<evidence type="ECO:0000256" key="1">
    <source>
        <dbReference type="SAM" id="MobiDB-lite"/>
    </source>
</evidence>
<dbReference type="AlphaFoldDB" id="A0A251Q743"/>
<proteinExistence type="predicted"/>
<dbReference type="PANTHER" id="PTHR33971:SF1">
    <property type="entry name" value="OS02G0743600 PROTEIN"/>
    <property type="match status" value="1"/>
</dbReference>
<gene>
    <name evidence="2" type="ORF">PRUPE_3G263700</name>
</gene>
<feature type="region of interest" description="Disordered" evidence="1">
    <location>
        <begin position="46"/>
        <end position="156"/>
    </location>
</feature>
<dbReference type="Proteomes" id="UP000006882">
    <property type="component" value="Chromosome G3"/>
</dbReference>
<dbReference type="PANTHER" id="PTHR33971">
    <property type="entry name" value="OS06G0232000 PROTEIN"/>
    <property type="match status" value="1"/>
</dbReference>